<keyword evidence="9 17" id="KW-0472">Membrane</keyword>
<keyword evidence="5 17" id="KW-0812">Transmembrane</keyword>
<evidence type="ECO:0000256" key="9">
    <source>
        <dbReference type="ARBA" id="ARBA00023136"/>
    </source>
</evidence>
<dbReference type="InterPro" id="IPR046791">
    <property type="entry name" value="Polycystin_dom"/>
</dbReference>
<keyword evidence="6 17" id="KW-1133">Transmembrane helix</keyword>
<feature type="compositionally biased region" description="Basic and acidic residues" evidence="16">
    <location>
        <begin position="1"/>
        <end position="13"/>
    </location>
</feature>
<dbReference type="Gene3D" id="1.20.5.340">
    <property type="match status" value="1"/>
</dbReference>
<feature type="transmembrane region" description="Helical" evidence="17">
    <location>
        <begin position="398"/>
        <end position="416"/>
    </location>
</feature>
<accession>A0A553PRU9</accession>
<evidence type="ECO:0000256" key="14">
    <source>
        <dbReference type="PIRSR" id="PIRSR603915-1"/>
    </source>
</evidence>
<evidence type="ECO:0000259" key="18">
    <source>
        <dbReference type="Pfam" id="PF08016"/>
    </source>
</evidence>
<feature type="binding site" evidence="14">
    <location>
        <position position="695"/>
    </location>
    <ligand>
        <name>Ca(2+)</name>
        <dbReference type="ChEBI" id="CHEBI:29108"/>
        <label>2</label>
    </ligand>
</feature>
<reference evidence="20 21" key="1">
    <citation type="journal article" date="2018" name="Nat. Ecol. Evol.">
        <title>Genomic signatures of mitonuclear coevolution across populations of Tigriopus californicus.</title>
        <authorList>
            <person name="Barreto F.S."/>
            <person name="Watson E.T."/>
            <person name="Lima T.G."/>
            <person name="Willett C.S."/>
            <person name="Edmands S."/>
            <person name="Li W."/>
            <person name="Burton R.S."/>
        </authorList>
    </citation>
    <scope>NUCLEOTIDE SEQUENCE [LARGE SCALE GENOMIC DNA]</scope>
    <source>
        <strain evidence="20 21">San Diego</strain>
    </source>
</reference>
<dbReference type="STRING" id="6832.A0A553PRU9"/>
<evidence type="ECO:0000256" key="12">
    <source>
        <dbReference type="ARBA" id="ARBA00023273"/>
    </source>
</evidence>
<feature type="compositionally biased region" description="Low complexity" evidence="16">
    <location>
        <begin position="14"/>
        <end position="50"/>
    </location>
</feature>
<evidence type="ECO:0000256" key="17">
    <source>
        <dbReference type="SAM" id="Phobius"/>
    </source>
</evidence>
<feature type="domain" description="Polycystin cation channel PKD1/PKD2" evidence="18">
    <location>
        <begin position="392"/>
        <end position="615"/>
    </location>
</feature>
<dbReference type="GO" id="GO:0050982">
    <property type="term" value="P:detection of mechanical stimulus"/>
    <property type="evidence" value="ECO:0007669"/>
    <property type="project" value="TreeGrafter"/>
</dbReference>
<organism evidence="20 21">
    <name type="scientific">Tigriopus californicus</name>
    <name type="common">Marine copepod</name>
    <dbReference type="NCBI Taxonomy" id="6832"/>
    <lineage>
        <taxon>Eukaryota</taxon>
        <taxon>Metazoa</taxon>
        <taxon>Ecdysozoa</taxon>
        <taxon>Arthropoda</taxon>
        <taxon>Crustacea</taxon>
        <taxon>Multicrustacea</taxon>
        <taxon>Hexanauplia</taxon>
        <taxon>Copepoda</taxon>
        <taxon>Harpacticoida</taxon>
        <taxon>Harpacticidae</taxon>
        <taxon>Tigriopus</taxon>
    </lineage>
</organism>
<comment type="similarity">
    <text evidence="2">Belongs to the polycystin family.</text>
</comment>
<dbReference type="PANTHER" id="PTHR10877">
    <property type="entry name" value="POLYCYSTIN FAMILY MEMBER"/>
    <property type="match status" value="1"/>
</dbReference>
<proteinExistence type="inferred from homology"/>
<keyword evidence="8 14" id="KW-0406">Ion transport</keyword>
<evidence type="ECO:0000256" key="2">
    <source>
        <dbReference type="ARBA" id="ARBA00007200"/>
    </source>
</evidence>
<keyword evidence="21" id="KW-1185">Reference proteome</keyword>
<evidence type="ECO:0000256" key="4">
    <source>
        <dbReference type="ARBA" id="ARBA00022475"/>
    </source>
</evidence>
<feature type="transmembrane region" description="Helical" evidence="17">
    <location>
        <begin position="436"/>
        <end position="457"/>
    </location>
</feature>
<dbReference type="Proteomes" id="UP000318571">
    <property type="component" value="Chromosome 12"/>
</dbReference>
<evidence type="ECO:0000256" key="15">
    <source>
        <dbReference type="PIRSR" id="PIRSR603915-2"/>
    </source>
</evidence>
<feature type="domain" description="Polycystin" evidence="19">
    <location>
        <begin position="177"/>
        <end position="390"/>
    </location>
</feature>
<name>A0A553PRU9_TIGCA</name>
<feature type="compositionally biased region" description="Low complexity" evidence="16">
    <location>
        <begin position="846"/>
        <end position="864"/>
    </location>
</feature>
<comment type="caution">
    <text evidence="20">The sequence shown here is derived from an EMBL/GenBank/DDBJ whole genome shotgun (WGS) entry which is preliminary data.</text>
</comment>
<dbReference type="PANTHER" id="PTHR10877:SF183">
    <property type="entry name" value="AT14535P-RELATED"/>
    <property type="match status" value="1"/>
</dbReference>
<sequence>MEDESQSRPESAKSRSQSRVGSAQSRVSSAQSRVSSAKSEGAGSRAASAKSRASIAGSILASRPASAKSAALSRQGSARSHKSVAWSTVDDEQNLLEDEPSKKQGALTQIISGMWASREMLVDNHDPQLYVKITLRELITYSIFMVVICYGTFVQYSPTYYTYTSMMKSLFTKQLDVTNMQLFWRFLEEDLVDGIYWETWYNKGQRNTQIRCPTGEPAKQPCVVPPADRNIMYENRVLGLPRLRQLKVTNDSCNIQEDFQKAIKVCYAPYSSSSEDSRPFFPDFRNFSDESAWVYHTEEALEGTPHWGQLTTYSGAGYYQNLHYLKNDSTNIIRELKEGLWITQGTRFVTIDFTVYNVNINLFCVAKLTFEFPATGGVIPEQDFTAVKLLKYTESSDYVLMACEIIFVIFIVYYIIEESLEIKRKKFRYFFNFWNILDLIVIGISGAQIFYNIYLIFSVDGVLEQLLKKPFKFADFSFLASNARTLTVLSALNVFVAWIKVFKYLSFNKTMTQLSGTLGAAAKDLSGFSVMFFIIFSAFVQLGYLLFGTQVRDFRSFIDSVFTLFRMILGDFNFRDIEKANAFLGPVYFLSYIFFVFFVLLNMFLAIINDTYGEVKADLKTKKPDFQMSDFFKTGVNNVKGYLGIHDRAIDVENAIKLAAADDGFVTYEGLRENLRKARFSDVEIDLFFHQFQSDPMLSQIILDEEEVRAKQEEREKRRLSRISGIFDSDDDDLGFESDEEIQAPRSGREARRARSARIRSNLEDQSVPDNEFYQLVGRVDRMESSIAPLASKIDIVMARFGASNPAEKKLKKADMERMFDQILQSDNDDGTKCNQMEELVHNLEASRPSSQSQRPSSAMLLDQ</sequence>
<dbReference type="GO" id="GO:0060170">
    <property type="term" value="C:ciliary membrane"/>
    <property type="evidence" value="ECO:0007669"/>
    <property type="project" value="UniProtKB-SubCell"/>
</dbReference>
<dbReference type="AlphaFoldDB" id="A0A553PRU9"/>
<feature type="disulfide bond" evidence="15">
    <location>
        <begin position="253"/>
        <end position="266"/>
    </location>
</feature>
<keyword evidence="7" id="KW-0175">Coiled coil</keyword>
<protein>
    <submittedName>
        <fullName evidence="20">Uncharacterized protein</fullName>
    </submittedName>
</protein>
<feature type="transmembrane region" description="Helical" evidence="17">
    <location>
        <begin position="486"/>
        <end position="505"/>
    </location>
</feature>
<keyword evidence="14" id="KW-0109">Calcium transport</keyword>
<evidence type="ECO:0000256" key="16">
    <source>
        <dbReference type="SAM" id="MobiDB-lite"/>
    </source>
</evidence>
<feature type="binding site" evidence="14">
    <location>
        <position position="704"/>
    </location>
    <ligand>
        <name>Ca(2+)</name>
        <dbReference type="ChEBI" id="CHEBI:29108"/>
        <label>2</label>
    </ligand>
</feature>
<keyword evidence="12" id="KW-0966">Cell projection</keyword>
<keyword evidence="10" id="KW-1015">Disulfide bond</keyword>
<dbReference type="PRINTS" id="PR01433">
    <property type="entry name" value="POLYCYSTIN2"/>
</dbReference>
<keyword evidence="13 14" id="KW-0407">Ion channel</keyword>
<keyword evidence="11" id="KW-0325">Glycoprotein</keyword>
<feature type="region of interest" description="Disordered" evidence="16">
    <location>
        <begin position="844"/>
        <end position="864"/>
    </location>
</feature>
<keyword evidence="3" id="KW-0813">Transport</keyword>
<dbReference type="Gene3D" id="1.10.287.70">
    <property type="match status" value="1"/>
</dbReference>
<evidence type="ECO:0000256" key="1">
    <source>
        <dbReference type="ARBA" id="ARBA00004272"/>
    </source>
</evidence>
<evidence type="ECO:0000256" key="7">
    <source>
        <dbReference type="ARBA" id="ARBA00023054"/>
    </source>
</evidence>
<dbReference type="Pfam" id="PF20519">
    <property type="entry name" value="Polycystin_dom"/>
    <property type="match status" value="1"/>
</dbReference>
<feature type="transmembrane region" description="Helical" evidence="17">
    <location>
        <begin position="138"/>
        <end position="156"/>
    </location>
</feature>
<keyword evidence="14" id="KW-0479">Metal-binding</keyword>
<feature type="region of interest" description="Disordered" evidence="16">
    <location>
        <begin position="734"/>
        <end position="753"/>
    </location>
</feature>
<dbReference type="Pfam" id="PF08016">
    <property type="entry name" value="PKD_channel"/>
    <property type="match status" value="1"/>
</dbReference>
<evidence type="ECO:0000259" key="19">
    <source>
        <dbReference type="Pfam" id="PF20519"/>
    </source>
</evidence>
<keyword evidence="14" id="KW-0106">Calcium</keyword>
<dbReference type="InterPro" id="IPR027359">
    <property type="entry name" value="Volt_channel_dom_sf"/>
</dbReference>
<dbReference type="InterPro" id="IPR003915">
    <property type="entry name" value="PKD_2"/>
</dbReference>
<evidence type="ECO:0000256" key="8">
    <source>
        <dbReference type="ARBA" id="ARBA00023065"/>
    </source>
</evidence>
<dbReference type="Gene3D" id="1.20.120.350">
    <property type="entry name" value="Voltage-gated potassium channels. Chain C"/>
    <property type="match status" value="1"/>
</dbReference>
<feature type="transmembrane region" description="Helical" evidence="17">
    <location>
        <begin position="525"/>
        <end position="547"/>
    </location>
</feature>
<evidence type="ECO:0000313" key="20">
    <source>
        <dbReference type="EMBL" id="TRY80381.1"/>
    </source>
</evidence>
<keyword evidence="14" id="KW-0107">Calcium channel</keyword>
<gene>
    <name evidence="20" type="ORF">TCAL_04863</name>
</gene>
<dbReference type="GO" id="GO:0005262">
    <property type="term" value="F:calcium channel activity"/>
    <property type="evidence" value="ECO:0007669"/>
    <property type="project" value="UniProtKB-KW"/>
</dbReference>
<dbReference type="GO" id="GO:0005509">
    <property type="term" value="F:calcium ion binding"/>
    <property type="evidence" value="ECO:0007669"/>
    <property type="project" value="InterPro"/>
</dbReference>
<evidence type="ECO:0000256" key="10">
    <source>
        <dbReference type="ARBA" id="ARBA00023157"/>
    </source>
</evidence>
<feature type="transmembrane region" description="Helical" evidence="17">
    <location>
        <begin position="589"/>
        <end position="608"/>
    </location>
</feature>
<dbReference type="EMBL" id="VCGU01000001">
    <property type="protein sequence ID" value="TRY80381.1"/>
    <property type="molecule type" value="Genomic_DNA"/>
</dbReference>
<evidence type="ECO:0000256" key="6">
    <source>
        <dbReference type="ARBA" id="ARBA00022989"/>
    </source>
</evidence>
<dbReference type="InterPro" id="IPR013122">
    <property type="entry name" value="PKD1_2_channel"/>
</dbReference>
<evidence type="ECO:0000313" key="21">
    <source>
        <dbReference type="Proteomes" id="UP000318571"/>
    </source>
</evidence>
<evidence type="ECO:0000256" key="5">
    <source>
        <dbReference type="ARBA" id="ARBA00022692"/>
    </source>
</evidence>
<evidence type="ECO:0000256" key="13">
    <source>
        <dbReference type="ARBA" id="ARBA00023303"/>
    </source>
</evidence>
<feature type="region of interest" description="Disordered" evidence="16">
    <location>
        <begin position="1"/>
        <end position="50"/>
    </location>
</feature>
<comment type="subcellular location">
    <subcellularLocation>
        <location evidence="1">Cell projection</location>
        <location evidence="1">Cilium membrane</location>
        <topology evidence="1">Multi-pass membrane protein</topology>
    </subcellularLocation>
</comment>
<dbReference type="FunFam" id="1.10.287.70:FF:000055">
    <property type="entry name" value="Polycystic kidney disease 2-like 1"/>
    <property type="match status" value="1"/>
</dbReference>
<dbReference type="SUPFAM" id="SSF81324">
    <property type="entry name" value="Voltage-gated potassium channels"/>
    <property type="match status" value="1"/>
</dbReference>
<keyword evidence="4" id="KW-1003">Cell membrane</keyword>
<dbReference type="InterPro" id="IPR051223">
    <property type="entry name" value="Polycystin"/>
</dbReference>
<evidence type="ECO:0000256" key="3">
    <source>
        <dbReference type="ARBA" id="ARBA00022448"/>
    </source>
</evidence>
<evidence type="ECO:0000256" key="11">
    <source>
        <dbReference type="ARBA" id="ARBA00023180"/>
    </source>
</evidence>